<dbReference type="Pfam" id="PF03279">
    <property type="entry name" value="Lip_A_acyltrans"/>
    <property type="match status" value="1"/>
</dbReference>
<dbReference type="Proteomes" id="UP001076655">
    <property type="component" value="Unassembled WGS sequence"/>
</dbReference>
<feature type="transmembrane region" description="Helical" evidence="9">
    <location>
        <begin position="20"/>
        <end position="40"/>
    </location>
</feature>
<keyword evidence="4 9" id="KW-0812">Transmembrane</keyword>
<evidence type="ECO:0000256" key="3">
    <source>
        <dbReference type="ARBA" id="ARBA00022679"/>
    </source>
</evidence>
<dbReference type="PIRSF" id="PIRSF026649">
    <property type="entry name" value="MsbB"/>
    <property type="match status" value="1"/>
</dbReference>
<dbReference type="PANTHER" id="PTHR30606:SF7">
    <property type="entry name" value="LIPID A BIOSYNTHESIS PALMITOLEOYLTRANSFERASE"/>
    <property type="match status" value="1"/>
</dbReference>
<comment type="caution">
    <text evidence="10">The sequence shown here is derived from an EMBL/GenBank/DDBJ whole genome shotgun (WGS) entry which is preliminary data.</text>
</comment>
<comment type="caution">
    <text evidence="9">Lacks conserved residue(s) required for the propagation of feature annotation.</text>
</comment>
<comment type="subcellular location">
    <subcellularLocation>
        <location evidence="9">Cell inner membrane</location>
        <topology evidence="9">Single-pass membrane protein</topology>
    </subcellularLocation>
</comment>
<dbReference type="EC" id="2.3.1.241" evidence="9"/>
<dbReference type="NCBIfam" id="TIGR02207">
    <property type="entry name" value="lipid_A_htrB"/>
    <property type="match status" value="1"/>
</dbReference>
<evidence type="ECO:0000256" key="7">
    <source>
        <dbReference type="ARBA" id="ARBA00023136"/>
    </source>
</evidence>
<name>A0A9Q4GUW7_MORMO</name>
<gene>
    <name evidence="9 10" type="primary">lpxL</name>
    <name evidence="10" type="ORF">N0392_16960</name>
</gene>
<keyword evidence="1 9" id="KW-1003">Cell membrane</keyword>
<comment type="catalytic activity">
    <reaction evidence="9">
        <text>an alpha-Kdo-(2-&gt;4)-alpha-Kdo-(2-&gt;6)-lipid IVA + a fatty acyl-[ACP] = an alpha-Kdo-(2-&gt;4)-alpha-Kdo-(2-&gt;6)-(acyl)-lipid IVA + holo-[ACP]</text>
        <dbReference type="Rhea" id="RHEA:69396"/>
        <dbReference type="Rhea" id="RHEA-COMP:9685"/>
        <dbReference type="Rhea" id="RHEA-COMP:14125"/>
        <dbReference type="ChEBI" id="CHEBI:64479"/>
        <dbReference type="ChEBI" id="CHEBI:138651"/>
        <dbReference type="ChEBI" id="CHEBI:176429"/>
        <dbReference type="ChEBI" id="CHEBI:176430"/>
        <dbReference type="EC" id="2.3.1.241"/>
    </reaction>
</comment>
<evidence type="ECO:0000256" key="8">
    <source>
        <dbReference type="ARBA" id="ARBA00023315"/>
    </source>
</evidence>
<feature type="short sequence motif" description="HXXXXD motif" evidence="9">
    <location>
        <begin position="132"/>
        <end position="137"/>
    </location>
</feature>
<dbReference type="PANTHER" id="PTHR30606">
    <property type="entry name" value="LIPID A BIOSYNTHESIS LAUROYL ACYLTRANSFERASE"/>
    <property type="match status" value="1"/>
</dbReference>
<dbReference type="GO" id="GO:0036104">
    <property type="term" value="P:Kdo2-lipid A biosynthetic process"/>
    <property type="evidence" value="ECO:0007669"/>
    <property type="project" value="UniProtKB-UniRule"/>
</dbReference>
<keyword evidence="7 9" id="KW-0472">Membrane</keyword>
<dbReference type="HAMAP" id="MF_01942">
    <property type="entry name" value="Lipid_A_LpxL_LpxP"/>
    <property type="match status" value="1"/>
</dbReference>
<evidence type="ECO:0000313" key="11">
    <source>
        <dbReference type="Proteomes" id="UP001076655"/>
    </source>
</evidence>
<protein>
    <recommendedName>
        <fullName evidence="9">Lipid A biosynthesis acyltransferase</fullName>
        <ecNumber evidence="9">2.3.1.241</ecNumber>
    </recommendedName>
    <alternativeName>
        <fullName evidence="9">Kdo(2)-lipid IV(A) acyltransferase</fullName>
    </alternativeName>
</protein>
<sequence>MYSLNNFSVRLLHPRYILTWFGILLLFCLVQMPYPWLVFLGDKLGRFSGLFLKRRVSIIKKNLELCFLDKNKIQIESMIASNLSSLGIALFETGIAWFWNDKRINAIFRVTGGDNFNDAYDRNNGVLIIGIHSMSLELGGRVMGLCFPVNAMYRPHNNKAMEYIQTRCRSRSGNGMIDRKNLKFMVSELKRGQAIWFAPDQDFGAKGTIFAPFFSVAEASTSKGVSTIVKLSRSPILTATMIRNNENNKKPYELIIGKEINEFSSGDDAIDAGRLNQIIETEIMRAPEQYLWAHRRFKTRPPGESSLYK</sequence>
<keyword evidence="2 9" id="KW-0997">Cell inner membrane</keyword>
<dbReference type="GO" id="GO:0005886">
    <property type="term" value="C:plasma membrane"/>
    <property type="evidence" value="ECO:0007669"/>
    <property type="project" value="UniProtKB-SubCell"/>
</dbReference>
<organism evidence="10 11">
    <name type="scientific">Morganella morganii</name>
    <name type="common">Proteus morganii</name>
    <dbReference type="NCBI Taxonomy" id="582"/>
    <lineage>
        <taxon>Bacteria</taxon>
        <taxon>Pseudomonadati</taxon>
        <taxon>Pseudomonadota</taxon>
        <taxon>Gammaproteobacteria</taxon>
        <taxon>Enterobacterales</taxon>
        <taxon>Morganellaceae</taxon>
        <taxon>Morganella</taxon>
    </lineage>
</organism>
<evidence type="ECO:0000256" key="2">
    <source>
        <dbReference type="ARBA" id="ARBA00022519"/>
    </source>
</evidence>
<accession>A0A9Q4GUW7</accession>
<evidence type="ECO:0000256" key="5">
    <source>
        <dbReference type="ARBA" id="ARBA00022985"/>
    </source>
</evidence>
<dbReference type="CDD" id="cd07984">
    <property type="entry name" value="LPLAT_LABLAT-like"/>
    <property type="match status" value="1"/>
</dbReference>
<evidence type="ECO:0000256" key="1">
    <source>
        <dbReference type="ARBA" id="ARBA00022475"/>
    </source>
</evidence>
<feature type="transmembrane region" description="Helical" evidence="9">
    <location>
        <begin position="79"/>
        <end position="99"/>
    </location>
</feature>
<reference evidence="10" key="1">
    <citation type="submission" date="2022-08" db="EMBL/GenBank/DDBJ databases">
        <authorList>
            <person name="Dale J.L."/>
        </authorList>
    </citation>
    <scope>NUCLEOTIDE SEQUENCE</scope>
    <source>
        <strain evidence="10">2022EL-00758</strain>
    </source>
</reference>
<keyword evidence="8 9" id="KW-0012">Acyltransferase</keyword>
<keyword evidence="5 9" id="KW-0448">Lipopolysaccharide biosynthesis</keyword>
<dbReference type="AlphaFoldDB" id="A0A9Q4GUW7"/>
<evidence type="ECO:0000256" key="4">
    <source>
        <dbReference type="ARBA" id="ARBA00022692"/>
    </source>
</evidence>
<evidence type="ECO:0000256" key="6">
    <source>
        <dbReference type="ARBA" id="ARBA00022989"/>
    </source>
</evidence>
<dbReference type="GO" id="GO:0009245">
    <property type="term" value="P:lipid A biosynthetic process"/>
    <property type="evidence" value="ECO:0007669"/>
    <property type="project" value="InterPro"/>
</dbReference>
<comment type="pathway">
    <text evidence="9">Bacterial outer membrane biogenesis; lipopolysaccharide biosynthesis.</text>
</comment>
<proteinExistence type="inferred from homology"/>
<evidence type="ECO:0000313" key="10">
    <source>
        <dbReference type="EMBL" id="MCY0791370.1"/>
    </source>
</evidence>
<dbReference type="InterPro" id="IPR004960">
    <property type="entry name" value="LipA_acyltrans"/>
</dbReference>
<dbReference type="GO" id="GO:0008913">
    <property type="term" value="F:Kdo2-lipid IVA acyltransferase activity"/>
    <property type="evidence" value="ECO:0007669"/>
    <property type="project" value="UniProtKB-EC"/>
</dbReference>
<comment type="function">
    <text evidence="9">Catalyzes the transfer of an acyl chain from an acyl-[acyl-carrier-protein] (ACP) to a Kdo(2)-lipid IV(A) to form a Kdo(2)-(acyl)-lipid IV(A).</text>
</comment>
<dbReference type="GO" id="GO:0009103">
    <property type="term" value="P:lipopolysaccharide biosynthetic process"/>
    <property type="evidence" value="ECO:0007669"/>
    <property type="project" value="UniProtKB-UniRule"/>
</dbReference>
<evidence type="ECO:0000256" key="9">
    <source>
        <dbReference type="HAMAP-Rule" id="MF_01942"/>
    </source>
</evidence>
<keyword evidence="6 9" id="KW-1133">Transmembrane helix</keyword>
<dbReference type="RefSeq" id="WP_052926813.1">
    <property type="nucleotide sequence ID" value="NZ_JAACFZ010000001.1"/>
</dbReference>
<keyword evidence="3 9" id="KW-0808">Transferase</keyword>
<comment type="pathway">
    <text evidence="9">Glycolipid biosynthesis; KDO(2)-lipid A biosynthesis; KDO(2)-lipid A from CMP-3-deoxy-D-manno-octulosonate and lipid IV(A): step 3/4.</text>
</comment>
<dbReference type="EMBL" id="JAPNMI010000010">
    <property type="protein sequence ID" value="MCY0791370.1"/>
    <property type="molecule type" value="Genomic_DNA"/>
</dbReference>
<dbReference type="InterPro" id="IPR011920">
    <property type="entry name" value="Lipid_A_LpxL_LpxP"/>
</dbReference>
<comment type="similarity">
    <text evidence="9">Belongs to the LpxL/LpxM/LpxP family.</text>
</comment>